<dbReference type="InterPro" id="IPR050263">
    <property type="entry name" value="Bact_Fimbrial_Adh_Pro"/>
</dbReference>
<dbReference type="InterPro" id="IPR036937">
    <property type="entry name" value="Adhesion_dom_fimbrial_sf"/>
</dbReference>
<dbReference type="RefSeq" id="WP_243759350.1">
    <property type="nucleotide sequence ID" value="NZ_JAALEO010000002.1"/>
</dbReference>
<proteinExistence type="predicted"/>
<dbReference type="InterPro" id="IPR008966">
    <property type="entry name" value="Adhesion_dom_sf"/>
</dbReference>
<name>A0A6S7FAW0_9BURK</name>
<dbReference type="Gene3D" id="2.60.40.1090">
    <property type="entry name" value="Fimbrial-type adhesion domain"/>
    <property type="match status" value="1"/>
</dbReference>
<dbReference type="PANTHER" id="PTHR33420">
    <property type="entry name" value="FIMBRIAL SUBUNIT ELFA-RELATED"/>
    <property type="match status" value="1"/>
</dbReference>
<dbReference type="GO" id="GO:0043709">
    <property type="term" value="P:cell adhesion involved in single-species biofilm formation"/>
    <property type="evidence" value="ECO:0007669"/>
    <property type="project" value="TreeGrafter"/>
</dbReference>
<accession>A0A6S7FAW0</accession>
<dbReference type="InterPro" id="IPR000259">
    <property type="entry name" value="Adhesion_dom_fimbrial"/>
</dbReference>
<dbReference type="SUPFAM" id="SSF49401">
    <property type="entry name" value="Bacterial adhesins"/>
    <property type="match status" value="1"/>
</dbReference>
<gene>
    <name evidence="3" type="ORF">LMG6000_06573</name>
</gene>
<organism evidence="3 4">
    <name type="scientific">Achromobacter insolitus</name>
    <dbReference type="NCBI Taxonomy" id="217204"/>
    <lineage>
        <taxon>Bacteria</taxon>
        <taxon>Pseudomonadati</taxon>
        <taxon>Pseudomonadota</taxon>
        <taxon>Betaproteobacteria</taxon>
        <taxon>Burkholderiales</taxon>
        <taxon>Alcaligenaceae</taxon>
        <taxon>Achromobacter</taxon>
    </lineage>
</organism>
<dbReference type="AlphaFoldDB" id="A0A6S7FAW0"/>
<evidence type="ECO:0000313" key="3">
    <source>
        <dbReference type="EMBL" id="CAB3940606.1"/>
    </source>
</evidence>
<dbReference type="EMBL" id="CADILH010000019">
    <property type="protein sequence ID" value="CAB3940606.1"/>
    <property type="molecule type" value="Genomic_DNA"/>
</dbReference>
<reference evidence="3 4" key="1">
    <citation type="submission" date="2020-04" db="EMBL/GenBank/DDBJ databases">
        <authorList>
            <person name="De Canck E."/>
        </authorList>
    </citation>
    <scope>NUCLEOTIDE SEQUENCE [LARGE SCALE GENOMIC DNA]</scope>
    <source>
        <strain evidence="3 4">LMG 6000</strain>
    </source>
</reference>
<evidence type="ECO:0000259" key="2">
    <source>
        <dbReference type="Pfam" id="PF00419"/>
    </source>
</evidence>
<evidence type="ECO:0000256" key="1">
    <source>
        <dbReference type="ARBA" id="ARBA00022729"/>
    </source>
</evidence>
<feature type="domain" description="Fimbrial-type adhesion" evidence="2">
    <location>
        <begin position="72"/>
        <end position="200"/>
    </location>
</feature>
<keyword evidence="1" id="KW-0732">Signal</keyword>
<dbReference type="GO" id="GO:0009289">
    <property type="term" value="C:pilus"/>
    <property type="evidence" value="ECO:0007669"/>
    <property type="project" value="InterPro"/>
</dbReference>
<dbReference type="Proteomes" id="UP000494183">
    <property type="component" value="Unassembled WGS sequence"/>
</dbReference>
<dbReference type="Pfam" id="PF00419">
    <property type="entry name" value="Fimbrial"/>
    <property type="match status" value="1"/>
</dbReference>
<dbReference type="PANTHER" id="PTHR33420:SF3">
    <property type="entry name" value="FIMBRIAL SUBUNIT ELFA"/>
    <property type="match status" value="1"/>
</dbReference>
<keyword evidence="4" id="KW-1185">Reference proteome</keyword>
<evidence type="ECO:0000313" key="4">
    <source>
        <dbReference type="Proteomes" id="UP000494183"/>
    </source>
</evidence>
<sequence>MPPPFALEPGQYKLVGNITLEIVKSAAFEPSGLIQAGDVGTVIAWTADLVTLKLSRPVGFIAGSCESPDVNVFMGDDYVSSDFKGPGTRTRPVSFTLKLNNCPPRINKINYRLLPVTEVIDPNQGLVRLNEGSGAVGIGLQIRDGNDVPLALNTPHTFTGYTGQGGSFQIPLMANYYRLTNEPRYKAGAANTEITFVMSYL</sequence>
<protein>
    <recommendedName>
        <fullName evidence="2">Fimbrial-type adhesion domain-containing protein</fullName>
    </recommendedName>
</protein>